<dbReference type="GO" id="GO:0071011">
    <property type="term" value="C:precatalytic spliceosome"/>
    <property type="evidence" value="ECO:0007669"/>
    <property type="project" value="TreeGrafter"/>
</dbReference>
<evidence type="ECO:0000313" key="11">
    <source>
        <dbReference type="Proteomes" id="UP001233271"/>
    </source>
</evidence>
<dbReference type="RefSeq" id="XP_060454041.1">
    <property type="nucleotide sequence ID" value="XM_060597115.1"/>
</dbReference>
<dbReference type="GeneID" id="85492646"/>
<dbReference type="Proteomes" id="UP001233271">
    <property type="component" value="Chromosome 2"/>
</dbReference>
<feature type="domain" description="U4/U6.U5 small nuclear ribonucleoprotein 27kDa protein" evidence="9">
    <location>
        <begin position="180"/>
        <end position="233"/>
    </location>
</feature>
<accession>A0AA48L0X0</accession>
<evidence type="ECO:0000256" key="3">
    <source>
        <dbReference type="ARBA" id="ARBA00008218"/>
    </source>
</evidence>
<dbReference type="GO" id="GO:0006397">
    <property type="term" value="P:mRNA processing"/>
    <property type="evidence" value="ECO:0007669"/>
    <property type="project" value="UniProtKB-KW"/>
</dbReference>
<evidence type="ECO:0000259" key="9">
    <source>
        <dbReference type="Pfam" id="PF08648"/>
    </source>
</evidence>
<feature type="compositionally biased region" description="Basic and acidic residues" evidence="8">
    <location>
        <begin position="19"/>
        <end position="70"/>
    </location>
</feature>
<dbReference type="PANTHER" id="PTHR31077">
    <property type="entry name" value="U4/U6.U5 SMALL NUCLEAR RIBONUCLEOPROTEIN 27 KDA PROTEIN"/>
    <property type="match status" value="1"/>
</dbReference>
<evidence type="ECO:0000256" key="5">
    <source>
        <dbReference type="ARBA" id="ARBA00022664"/>
    </source>
</evidence>
<evidence type="ECO:0000256" key="4">
    <source>
        <dbReference type="ARBA" id="ARBA00011825"/>
    </source>
</evidence>
<feature type="compositionally biased region" description="Basic and acidic residues" evidence="8">
    <location>
        <begin position="88"/>
        <end position="149"/>
    </location>
</feature>
<dbReference type="PANTHER" id="PTHR31077:SF1">
    <property type="entry name" value="U4_U6.U5 SMALL NUCLEAR RIBONUCLEOPROTEIN 27 KDA PROTEIN"/>
    <property type="match status" value="1"/>
</dbReference>
<name>A0AA48L0X0_9TREE</name>
<feature type="region of interest" description="Disordered" evidence="8">
    <location>
        <begin position="1"/>
        <end position="178"/>
    </location>
</feature>
<dbReference type="KEGG" id="ccac:CcaHIS019_0201370"/>
<comment type="subcellular location">
    <subcellularLocation>
        <location evidence="2">Nucleus</location>
    </subcellularLocation>
</comment>
<comment type="subunit">
    <text evidence="4">Part of a tri-snRNP complex.</text>
</comment>
<evidence type="ECO:0000313" key="10">
    <source>
        <dbReference type="EMBL" id="BEI88775.1"/>
    </source>
</evidence>
<dbReference type="InterPro" id="IPR013957">
    <property type="entry name" value="SNRNP27"/>
</dbReference>
<dbReference type="EMBL" id="AP028213">
    <property type="protein sequence ID" value="BEI88775.1"/>
    <property type="molecule type" value="Genomic_DNA"/>
</dbReference>
<dbReference type="GO" id="GO:0008380">
    <property type="term" value="P:RNA splicing"/>
    <property type="evidence" value="ECO:0007669"/>
    <property type="project" value="UniProtKB-KW"/>
</dbReference>
<keyword evidence="11" id="KW-1185">Reference proteome</keyword>
<comment type="similarity">
    <text evidence="3">Belongs to the SNUT3 family.</text>
</comment>
<evidence type="ECO:0000256" key="6">
    <source>
        <dbReference type="ARBA" id="ARBA00023187"/>
    </source>
</evidence>
<sequence length="233" mass="27269">MSARDEPPHRRPRSRSPARRAERYDRDEVPRGEPRREREYDRDRDRGGRDYRDRDRGDPYGRDGSRDYGRGGRGGRAIRGGRGGYGGRYDDRDRGDDRSGRRYDDRDGGRRDDRDDRRGGRDREWDRDRPLDRRAIEEGRRRREEERARGVVFTEDGQKIEPKAEEPEEEAPAENADVDDETRAMQAMMGFGGFGTTKGTEIDGNDVGTVKVNKKREWRQYMNRRGGFNRALD</sequence>
<feature type="compositionally biased region" description="Basic and acidic residues" evidence="8">
    <location>
        <begin position="156"/>
        <end position="165"/>
    </location>
</feature>
<keyword evidence="7" id="KW-0539">Nucleus</keyword>
<keyword evidence="5" id="KW-0507">mRNA processing</keyword>
<evidence type="ECO:0000256" key="8">
    <source>
        <dbReference type="SAM" id="MobiDB-lite"/>
    </source>
</evidence>
<evidence type="ECO:0000256" key="7">
    <source>
        <dbReference type="ARBA" id="ARBA00023242"/>
    </source>
</evidence>
<comment type="function">
    <text evidence="1">May play a role in mRNA splicing.</text>
</comment>
<dbReference type="Pfam" id="PF08648">
    <property type="entry name" value="SNRNP27"/>
    <property type="match status" value="1"/>
</dbReference>
<feature type="compositionally biased region" description="Gly residues" evidence="8">
    <location>
        <begin position="71"/>
        <end position="87"/>
    </location>
</feature>
<dbReference type="AlphaFoldDB" id="A0AA48L0X0"/>
<organism evidence="10 11">
    <name type="scientific">Cutaneotrichosporon cavernicola</name>
    <dbReference type="NCBI Taxonomy" id="279322"/>
    <lineage>
        <taxon>Eukaryota</taxon>
        <taxon>Fungi</taxon>
        <taxon>Dikarya</taxon>
        <taxon>Basidiomycota</taxon>
        <taxon>Agaricomycotina</taxon>
        <taxon>Tremellomycetes</taxon>
        <taxon>Trichosporonales</taxon>
        <taxon>Trichosporonaceae</taxon>
        <taxon>Cutaneotrichosporon</taxon>
    </lineage>
</organism>
<gene>
    <name evidence="10" type="ORF">CcaverHIS019_0201370</name>
</gene>
<reference evidence="10" key="1">
    <citation type="journal article" date="2023" name="BMC Genomics">
        <title>Chromosome-level genome assemblies of Cutaneotrichosporon spp. (Trichosporonales, Basidiomycota) reveal imbalanced evolution between nucleotide sequences and chromosome synteny.</title>
        <authorList>
            <person name="Kobayashi Y."/>
            <person name="Kayamori A."/>
            <person name="Aoki K."/>
            <person name="Shiwa Y."/>
            <person name="Matsutani M."/>
            <person name="Fujita N."/>
            <person name="Sugita T."/>
            <person name="Iwasaki W."/>
            <person name="Tanaka N."/>
            <person name="Takashima M."/>
        </authorList>
    </citation>
    <scope>NUCLEOTIDE SEQUENCE</scope>
    <source>
        <strain evidence="10">HIS019</strain>
    </source>
</reference>
<evidence type="ECO:0000256" key="1">
    <source>
        <dbReference type="ARBA" id="ARBA00003632"/>
    </source>
</evidence>
<feature type="compositionally biased region" description="Acidic residues" evidence="8">
    <location>
        <begin position="166"/>
        <end position="178"/>
    </location>
</feature>
<evidence type="ECO:0000256" key="2">
    <source>
        <dbReference type="ARBA" id="ARBA00004123"/>
    </source>
</evidence>
<protein>
    <recommendedName>
        <fullName evidence="9">U4/U6.U5 small nuclear ribonucleoprotein 27kDa protein domain-containing protein</fullName>
    </recommendedName>
</protein>
<proteinExistence type="inferred from homology"/>
<keyword evidence="6" id="KW-0508">mRNA splicing</keyword>